<feature type="signal peptide" evidence="1">
    <location>
        <begin position="1"/>
        <end position="20"/>
    </location>
</feature>
<dbReference type="EMBL" id="CP089982">
    <property type="protein sequence ID" value="WXA95794.1"/>
    <property type="molecule type" value="Genomic_DNA"/>
</dbReference>
<keyword evidence="1" id="KW-0732">Signal</keyword>
<evidence type="ECO:0000256" key="1">
    <source>
        <dbReference type="SAM" id="SignalP"/>
    </source>
</evidence>
<protein>
    <recommendedName>
        <fullName evidence="4">Lipoprotein</fullName>
    </recommendedName>
</protein>
<evidence type="ECO:0008006" key="4">
    <source>
        <dbReference type="Google" id="ProtNLM"/>
    </source>
</evidence>
<evidence type="ECO:0000313" key="3">
    <source>
        <dbReference type="Proteomes" id="UP001379533"/>
    </source>
</evidence>
<feature type="chain" id="PRO_5046135188" description="Lipoprotein" evidence="1">
    <location>
        <begin position="21"/>
        <end position="576"/>
    </location>
</feature>
<accession>A0ABZ2KCH6</accession>
<organism evidence="2 3">
    <name type="scientific">Pendulispora brunnea</name>
    <dbReference type="NCBI Taxonomy" id="2905690"/>
    <lineage>
        <taxon>Bacteria</taxon>
        <taxon>Pseudomonadati</taxon>
        <taxon>Myxococcota</taxon>
        <taxon>Myxococcia</taxon>
        <taxon>Myxococcales</taxon>
        <taxon>Sorangiineae</taxon>
        <taxon>Pendulisporaceae</taxon>
        <taxon>Pendulispora</taxon>
    </lineage>
</organism>
<dbReference type="PROSITE" id="PS51257">
    <property type="entry name" value="PROKAR_LIPOPROTEIN"/>
    <property type="match status" value="1"/>
</dbReference>
<keyword evidence="3" id="KW-1185">Reference proteome</keyword>
<dbReference type="Proteomes" id="UP001379533">
    <property type="component" value="Chromosome"/>
</dbReference>
<proteinExistence type="predicted"/>
<evidence type="ECO:0000313" key="2">
    <source>
        <dbReference type="EMBL" id="WXA95794.1"/>
    </source>
</evidence>
<dbReference type="RefSeq" id="WP_394846404.1">
    <property type="nucleotide sequence ID" value="NZ_CP089982.1"/>
</dbReference>
<reference evidence="2 3" key="1">
    <citation type="submission" date="2021-12" db="EMBL/GenBank/DDBJ databases">
        <title>Discovery of the Pendulisporaceae a myxobacterial family with distinct sporulation behavior and unique specialized metabolism.</title>
        <authorList>
            <person name="Garcia R."/>
            <person name="Popoff A."/>
            <person name="Bader C.D."/>
            <person name="Loehr J."/>
            <person name="Walesch S."/>
            <person name="Walt C."/>
            <person name="Boldt J."/>
            <person name="Bunk B."/>
            <person name="Haeckl F.J.F.P.J."/>
            <person name="Gunesch A.P."/>
            <person name="Birkelbach J."/>
            <person name="Nuebel U."/>
            <person name="Pietschmann T."/>
            <person name="Bach T."/>
            <person name="Mueller R."/>
        </authorList>
    </citation>
    <scope>NUCLEOTIDE SEQUENCE [LARGE SCALE GENOMIC DNA]</scope>
    <source>
        <strain evidence="2 3">MSr12523</strain>
    </source>
</reference>
<sequence>MKSRHLLTALGVFASTAFLAACSSSAENGDSAKATSLPSDACNGVPTDGRCVDSKTVEFCGIPTEGGKARLQVATCSDEEECHIDDKDVANCVLKVGCRTGDTACAGTNTLRTCKDGAWVDSPCSTTCVSTPITSTCRRPGIALTTRSGRATFQRRRENASRTAIEATPIEAPARGFLVTFQRGTDVISAATTSVDDGSFSIDVPTTFEAGDVLRLATVAGDGAGGIAYLVADPGLPAGKQKLDALDVYRDGTQTPQVWSWDWTAADLPPGDVDLQIPLALSDMRHAGGIANVFDQIGSSYRDLKRRYGKGGAPLVIWMGDSVEWDCGACQQDEKRLLFATRFRHDLLFSATDDEMYFSDSVVQHEFGHYVMAAYGKPIPEGGTHDPSCPLYPGQAWSEGFASWFAMYALNSSVYTDFARAGNLTCAYDEYTVNGEPWPRPTPAEKDVSPSGTPGLLQRMTESEVTATLLKLSRGSADPGPILTALASPRMTKTVALPGGRRGYERAYFAHQWNDDESNACQATSPPQVLPNPAQTMADLFDAMLCDGFDQARMDAANEPATRYPFSSRSPLCRRR</sequence>
<gene>
    <name evidence="2" type="ORF">LZC95_02935</name>
</gene>
<name>A0ABZ2KCH6_9BACT</name>